<organism evidence="1">
    <name type="scientific">marine sediment metagenome</name>
    <dbReference type="NCBI Taxonomy" id="412755"/>
    <lineage>
        <taxon>unclassified sequences</taxon>
        <taxon>metagenomes</taxon>
        <taxon>ecological metagenomes</taxon>
    </lineage>
</organism>
<accession>A0A0F9EWW4</accession>
<evidence type="ECO:0000313" key="1">
    <source>
        <dbReference type="EMBL" id="KKL28323.1"/>
    </source>
</evidence>
<dbReference type="EMBL" id="LAZR01035135">
    <property type="protein sequence ID" value="KKL28323.1"/>
    <property type="molecule type" value="Genomic_DNA"/>
</dbReference>
<reference evidence="1" key="1">
    <citation type="journal article" date="2015" name="Nature">
        <title>Complex archaea that bridge the gap between prokaryotes and eukaryotes.</title>
        <authorList>
            <person name="Spang A."/>
            <person name="Saw J.H."/>
            <person name="Jorgensen S.L."/>
            <person name="Zaremba-Niedzwiedzka K."/>
            <person name="Martijn J."/>
            <person name="Lind A.E."/>
            <person name="van Eijk R."/>
            <person name="Schleper C."/>
            <person name="Guy L."/>
            <person name="Ettema T.J."/>
        </authorList>
    </citation>
    <scope>NUCLEOTIDE SEQUENCE</scope>
</reference>
<proteinExistence type="predicted"/>
<protein>
    <submittedName>
        <fullName evidence="1">Uncharacterized protein</fullName>
    </submittedName>
</protein>
<dbReference type="AlphaFoldDB" id="A0A0F9EWW4"/>
<feature type="non-terminal residue" evidence="1">
    <location>
        <position position="157"/>
    </location>
</feature>
<gene>
    <name evidence="1" type="ORF">LCGC14_2376230</name>
</gene>
<comment type="caution">
    <text evidence="1">The sequence shown here is derived from an EMBL/GenBank/DDBJ whole genome shotgun (WGS) entry which is preliminary data.</text>
</comment>
<name>A0A0F9EWW4_9ZZZZ</name>
<sequence length="157" mass="18739">MKFFTDKTVINDYLLVKLVDYIKMDDFSQWKEVFIDPGVYDLTKSDGFKWEGTIDIPEFLDSLPDNHYFSWDYPGDMNPKFTDIFLKKSWDNAKKYSKHPQYITTVQYRFNNYLSFIEWFDDYNELTMTSNIMGLGNICKQKGCNSFLKHALPYAFK</sequence>